<feature type="domain" description="Metallo-beta-lactamase" evidence="1">
    <location>
        <begin position="34"/>
        <end position="95"/>
    </location>
</feature>
<feature type="non-terminal residue" evidence="2">
    <location>
        <position position="129"/>
    </location>
</feature>
<reference evidence="2" key="1">
    <citation type="submission" date="2018-05" db="EMBL/GenBank/DDBJ databases">
        <authorList>
            <person name="Lanie J.A."/>
            <person name="Ng W.-L."/>
            <person name="Kazmierczak K.M."/>
            <person name="Andrzejewski T.M."/>
            <person name="Davidsen T.M."/>
            <person name="Wayne K.J."/>
            <person name="Tettelin H."/>
            <person name="Glass J.I."/>
            <person name="Rusch D."/>
            <person name="Podicherti R."/>
            <person name="Tsui H.-C.T."/>
            <person name="Winkler M.E."/>
        </authorList>
    </citation>
    <scope>NUCLEOTIDE SEQUENCE</scope>
</reference>
<dbReference type="AlphaFoldDB" id="A0A382W048"/>
<organism evidence="2">
    <name type="scientific">marine metagenome</name>
    <dbReference type="NCBI Taxonomy" id="408172"/>
    <lineage>
        <taxon>unclassified sequences</taxon>
        <taxon>metagenomes</taxon>
        <taxon>ecological metagenomes</taxon>
    </lineage>
</organism>
<name>A0A382W048_9ZZZZ</name>
<sequence>MKSNNFSDLGIRPFKKGLFDLTNHTYCYLQPDGGWGWSNAGLVTDSGEALIVDTLFDKNLTEEMLKTMNSAEPKALKNIVSLVNSHSNGDHCNGNSCVDTPEIISSKATLQEMGDESPEVMAALIKQAP</sequence>
<proteinExistence type="predicted"/>
<evidence type="ECO:0000313" key="2">
    <source>
        <dbReference type="EMBL" id="SVD52133.1"/>
    </source>
</evidence>
<dbReference type="Pfam" id="PF00753">
    <property type="entry name" value="Lactamase_B"/>
    <property type="match status" value="1"/>
</dbReference>
<dbReference type="EMBL" id="UINC01155971">
    <property type="protein sequence ID" value="SVD52133.1"/>
    <property type="molecule type" value="Genomic_DNA"/>
</dbReference>
<evidence type="ECO:0000259" key="1">
    <source>
        <dbReference type="Pfam" id="PF00753"/>
    </source>
</evidence>
<dbReference type="SUPFAM" id="SSF56281">
    <property type="entry name" value="Metallo-hydrolase/oxidoreductase"/>
    <property type="match status" value="1"/>
</dbReference>
<dbReference type="InterPro" id="IPR036866">
    <property type="entry name" value="RibonucZ/Hydroxyglut_hydro"/>
</dbReference>
<dbReference type="InterPro" id="IPR001279">
    <property type="entry name" value="Metallo-B-lactamas"/>
</dbReference>
<protein>
    <recommendedName>
        <fullName evidence="1">Metallo-beta-lactamase domain-containing protein</fullName>
    </recommendedName>
</protein>
<dbReference type="Gene3D" id="3.60.15.10">
    <property type="entry name" value="Ribonuclease Z/Hydroxyacylglutathione hydrolase-like"/>
    <property type="match status" value="1"/>
</dbReference>
<accession>A0A382W048</accession>
<gene>
    <name evidence="2" type="ORF">METZ01_LOCUS404987</name>
</gene>